<comment type="caution">
    <text evidence="10">The sequence shown here is derived from an EMBL/GenBank/DDBJ whole genome shotgun (WGS) entry which is preliminary data.</text>
</comment>
<dbReference type="GO" id="GO:0043161">
    <property type="term" value="P:proteasome-mediated ubiquitin-dependent protein catabolic process"/>
    <property type="evidence" value="ECO:0007669"/>
    <property type="project" value="TreeGrafter"/>
</dbReference>
<reference evidence="10 11" key="1">
    <citation type="journal article" date="2017" name="Gigascience">
        <title>Draft genome of the honey bee ectoparasitic mite, Tropilaelaps mercedesae, is shaped by the parasitic life history.</title>
        <authorList>
            <person name="Dong X."/>
            <person name="Armstrong S.D."/>
            <person name="Xia D."/>
            <person name="Makepeace B.L."/>
            <person name="Darby A.C."/>
            <person name="Kadowaki T."/>
        </authorList>
    </citation>
    <scope>NUCLEOTIDE SEQUENCE [LARGE SCALE GENOMIC DNA]</scope>
    <source>
        <strain evidence="10">Wuxi-XJTLU</strain>
    </source>
</reference>
<evidence type="ECO:0000256" key="7">
    <source>
        <dbReference type="ARBA" id="ARBA00053831"/>
    </source>
</evidence>
<evidence type="ECO:0000256" key="6">
    <source>
        <dbReference type="ARBA" id="ARBA00032298"/>
    </source>
</evidence>
<dbReference type="OrthoDB" id="10614701at2759"/>
<evidence type="ECO:0000256" key="5">
    <source>
        <dbReference type="ARBA" id="ARBA00032234"/>
    </source>
</evidence>
<dbReference type="GO" id="GO:0005829">
    <property type="term" value="C:cytosol"/>
    <property type="evidence" value="ECO:0007669"/>
    <property type="project" value="TreeGrafter"/>
</dbReference>
<dbReference type="PANTHER" id="PTHR31531">
    <property type="entry name" value="E3 UBIQUITIN-PROTEIN LIGASE E3D FAMILY MEMBER"/>
    <property type="match status" value="1"/>
</dbReference>
<dbReference type="GO" id="GO:0031624">
    <property type="term" value="F:ubiquitin conjugating enzyme binding"/>
    <property type="evidence" value="ECO:0007669"/>
    <property type="project" value="TreeGrafter"/>
</dbReference>
<keyword evidence="11" id="KW-1185">Reference proteome</keyword>
<protein>
    <recommendedName>
        <fullName evidence="3">E3 ubiquitin-protein ligase E3D</fullName>
        <ecNumber evidence="2">2.3.2.26</ecNumber>
    </recommendedName>
    <alternativeName>
        <fullName evidence="6">HECT-type E3 ubiquitin transferase E3D</fullName>
    </alternativeName>
    <alternativeName>
        <fullName evidence="5">UbcH10-binding protein with a HECT-like domain</fullName>
    </alternativeName>
    <alternativeName>
        <fullName evidence="4">Ubiquitin-conjugating enzyme E2C-binding protein</fullName>
    </alternativeName>
</protein>
<comment type="subunit">
    <text evidence="8">Interacts with UBE2C/UbcH10 (E2 ubiquitin-conjugating enzyme). In vitro, interacts with cyclin-B.</text>
</comment>
<dbReference type="Proteomes" id="UP000192247">
    <property type="component" value="Unassembled WGS sequence"/>
</dbReference>
<dbReference type="GO" id="GO:0000151">
    <property type="term" value="C:ubiquitin ligase complex"/>
    <property type="evidence" value="ECO:0007669"/>
    <property type="project" value="TreeGrafter"/>
</dbReference>
<evidence type="ECO:0000256" key="1">
    <source>
        <dbReference type="ARBA" id="ARBA00000885"/>
    </source>
</evidence>
<comment type="catalytic activity">
    <reaction evidence="1">
        <text>S-ubiquitinyl-[E2 ubiquitin-conjugating enzyme]-L-cysteine + [acceptor protein]-L-lysine = [E2 ubiquitin-conjugating enzyme]-L-cysteine + N(6)-ubiquitinyl-[acceptor protein]-L-lysine.</text>
        <dbReference type="EC" id="2.3.2.26"/>
    </reaction>
</comment>
<dbReference type="AlphaFoldDB" id="A0A1V9X0C5"/>
<feature type="region of interest" description="Disordered" evidence="9">
    <location>
        <begin position="274"/>
        <end position="301"/>
    </location>
</feature>
<dbReference type="GO" id="GO:0006513">
    <property type="term" value="P:protein monoubiquitination"/>
    <property type="evidence" value="ECO:0007669"/>
    <property type="project" value="TreeGrafter"/>
</dbReference>
<dbReference type="InParanoid" id="A0A1V9X0C5"/>
<dbReference type="GO" id="GO:0005634">
    <property type="term" value="C:nucleus"/>
    <property type="evidence" value="ECO:0007669"/>
    <property type="project" value="TreeGrafter"/>
</dbReference>
<feature type="compositionally biased region" description="Basic and acidic residues" evidence="9">
    <location>
        <begin position="283"/>
        <end position="301"/>
    </location>
</feature>
<organism evidence="10 11">
    <name type="scientific">Tropilaelaps mercedesae</name>
    <dbReference type="NCBI Taxonomy" id="418985"/>
    <lineage>
        <taxon>Eukaryota</taxon>
        <taxon>Metazoa</taxon>
        <taxon>Ecdysozoa</taxon>
        <taxon>Arthropoda</taxon>
        <taxon>Chelicerata</taxon>
        <taxon>Arachnida</taxon>
        <taxon>Acari</taxon>
        <taxon>Parasitiformes</taxon>
        <taxon>Mesostigmata</taxon>
        <taxon>Gamasina</taxon>
        <taxon>Dermanyssoidea</taxon>
        <taxon>Laelapidae</taxon>
        <taxon>Tropilaelaps</taxon>
    </lineage>
</organism>
<evidence type="ECO:0000256" key="9">
    <source>
        <dbReference type="SAM" id="MobiDB-lite"/>
    </source>
</evidence>
<comment type="function">
    <text evidence="7">E3 ubiquitin-protein ligase which accepts ubiquitin from specific E2 ubiquitin-conjugating enzymes, and transfers it to substrates, generally promoting their degradation by the proteasome. Independently of its E3 ubiquitin-protein ligase activity, acts as an inhibitor of CPSF3 endonuclease activity by blocking CPSF3 active site.</text>
</comment>
<name>A0A1V9X0C5_9ACAR</name>
<feature type="non-terminal residue" evidence="10">
    <location>
        <position position="1"/>
    </location>
</feature>
<evidence type="ECO:0000256" key="2">
    <source>
        <dbReference type="ARBA" id="ARBA00012485"/>
    </source>
</evidence>
<dbReference type="GO" id="GO:0061630">
    <property type="term" value="F:ubiquitin protein ligase activity"/>
    <property type="evidence" value="ECO:0007669"/>
    <property type="project" value="UniProtKB-EC"/>
</dbReference>
<sequence>RDAFQLTCCAETSETHVRQLSGSRMNPTIQSLPAADSIVSREGFLMEFRPRHNICTFSMRANITDNDMQIHLRPYEIQLHSPSKNVTVSFRFPKGYSLDLKDFDKFDSDRSWIVSEDGKASSHGNSWRDSTFVKCRMANPPSVHIPPMLREEEFTQANAKGTYEIRCQQCSTSLFKNPVLYRRILPLPTSELSTSSHEWFCHPFREPEKNCFGHETHVGTATEPDYKIALMKAADAEEAALAKVDAAKWSSSTDSSTDKTTVMEWSPLFPEVFTPDQSSVPTREGRMSAKHALNRDEGEQRQPKIMRAKEVCRPVVSCHQTGQSDLFFTINKFIANDEDLSEQVKKRILGYSIVCPNCNVVVGTTIPPEKKTFVDTVQKRVSFYRVCVSLEDCEAKRTLATLNYATLIAKLLRQLIAYKFQIRLLLLSESTPDVLVLWVMENDVLLYEDASPLQGDNMVREIEFKAKHKVLYKKAHRDSTYIRNYTMMVEVLRQKVQQETLEKAYQHLLESTMTNFFHQYELECEGHRLGYVDALV</sequence>
<proteinExistence type="predicted"/>
<dbReference type="InterPro" id="IPR019193">
    <property type="entry name" value="UBQ-conj_enz_E2-bd_prot"/>
</dbReference>
<evidence type="ECO:0000256" key="3">
    <source>
        <dbReference type="ARBA" id="ARBA00013646"/>
    </source>
</evidence>
<dbReference type="EC" id="2.3.2.26" evidence="2"/>
<accession>A0A1V9X0C5</accession>
<dbReference type="GO" id="GO:0000209">
    <property type="term" value="P:protein polyubiquitination"/>
    <property type="evidence" value="ECO:0007669"/>
    <property type="project" value="TreeGrafter"/>
</dbReference>
<dbReference type="GO" id="GO:0051865">
    <property type="term" value="P:protein autoubiquitination"/>
    <property type="evidence" value="ECO:0007669"/>
    <property type="project" value="TreeGrafter"/>
</dbReference>
<evidence type="ECO:0000256" key="8">
    <source>
        <dbReference type="ARBA" id="ARBA00064185"/>
    </source>
</evidence>
<evidence type="ECO:0000313" key="11">
    <source>
        <dbReference type="Proteomes" id="UP000192247"/>
    </source>
</evidence>
<dbReference type="GO" id="GO:0030332">
    <property type="term" value="F:cyclin binding"/>
    <property type="evidence" value="ECO:0007669"/>
    <property type="project" value="TreeGrafter"/>
</dbReference>
<gene>
    <name evidence="10" type="ORF">BIW11_13851</name>
</gene>
<dbReference type="Pfam" id="PF09814">
    <property type="entry name" value="HECT_2"/>
    <property type="match status" value="2"/>
</dbReference>
<dbReference type="EMBL" id="MNPL01030673">
    <property type="protein sequence ID" value="OQR66897.1"/>
    <property type="molecule type" value="Genomic_DNA"/>
</dbReference>
<evidence type="ECO:0000256" key="4">
    <source>
        <dbReference type="ARBA" id="ARBA00029737"/>
    </source>
</evidence>
<evidence type="ECO:0000313" key="10">
    <source>
        <dbReference type="EMBL" id="OQR66897.1"/>
    </source>
</evidence>
<dbReference type="PANTHER" id="PTHR31531:SF2">
    <property type="entry name" value="E3 UBIQUITIN-PROTEIN LIGASE E3D"/>
    <property type="match status" value="1"/>
</dbReference>